<accession>A0ABU6YNW9</accession>
<keyword evidence="2" id="KW-1185">Reference proteome</keyword>
<dbReference type="Proteomes" id="UP001341840">
    <property type="component" value="Unassembled WGS sequence"/>
</dbReference>
<organism evidence="1 2">
    <name type="scientific">Stylosanthes scabra</name>
    <dbReference type="NCBI Taxonomy" id="79078"/>
    <lineage>
        <taxon>Eukaryota</taxon>
        <taxon>Viridiplantae</taxon>
        <taxon>Streptophyta</taxon>
        <taxon>Embryophyta</taxon>
        <taxon>Tracheophyta</taxon>
        <taxon>Spermatophyta</taxon>
        <taxon>Magnoliopsida</taxon>
        <taxon>eudicotyledons</taxon>
        <taxon>Gunneridae</taxon>
        <taxon>Pentapetalae</taxon>
        <taxon>rosids</taxon>
        <taxon>fabids</taxon>
        <taxon>Fabales</taxon>
        <taxon>Fabaceae</taxon>
        <taxon>Papilionoideae</taxon>
        <taxon>50 kb inversion clade</taxon>
        <taxon>dalbergioids sensu lato</taxon>
        <taxon>Dalbergieae</taxon>
        <taxon>Pterocarpus clade</taxon>
        <taxon>Stylosanthes</taxon>
    </lineage>
</organism>
<proteinExistence type="predicted"/>
<evidence type="ECO:0000313" key="1">
    <source>
        <dbReference type="EMBL" id="MED6211606.1"/>
    </source>
</evidence>
<evidence type="ECO:0008006" key="3">
    <source>
        <dbReference type="Google" id="ProtNLM"/>
    </source>
</evidence>
<evidence type="ECO:0000313" key="2">
    <source>
        <dbReference type="Proteomes" id="UP001341840"/>
    </source>
</evidence>
<comment type="caution">
    <text evidence="1">The sequence shown here is derived from an EMBL/GenBank/DDBJ whole genome shotgun (WGS) entry which is preliminary data.</text>
</comment>
<reference evidence="1 2" key="1">
    <citation type="journal article" date="2023" name="Plants (Basel)">
        <title>Bridging the Gap: Combining Genomics and Transcriptomics Approaches to Understand Stylosanthes scabra, an Orphan Legume from the Brazilian Caatinga.</title>
        <authorList>
            <person name="Ferreira-Neto J.R.C."/>
            <person name="da Silva M.D."/>
            <person name="Binneck E."/>
            <person name="de Melo N.F."/>
            <person name="da Silva R.H."/>
            <person name="de Melo A.L.T.M."/>
            <person name="Pandolfi V."/>
            <person name="Bustamante F.O."/>
            <person name="Brasileiro-Vidal A.C."/>
            <person name="Benko-Iseppon A.M."/>
        </authorList>
    </citation>
    <scope>NUCLEOTIDE SEQUENCE [LARGE SCALE GENOMIC DNA]</scope>
    <source>
        <tissue evidence="1">Leaves</tissue>
    </source>
</reference>
<dbReference type="EMBL" id="JASCZI010242615">
    <property type="protein sequence ID" value="MED6211606.1"/>
    <property type="molecule type" value="Genomic_DNA"/>
</dbReference>
<sequence>MASTLVTLAEAHLRNIIEPEIIVKRRRLTKNVVVLDPKYHYNLRSHHLVAAHTQRRTAPMATPIYSNSNCKRTLMCNPIVSGNAYRTQSEAVHSAACNQNLEAICKSGIEILGAQRIEVEADSSCFTNA</sequence>
<protein>
    <recommendedName>
        <fullName evidence="3">RNase H type-1 domain-containing protein</fullName>
    </recommendedName>
</protein>
<gene>
    <name evidence="1" type="ORF">PIB30_075399</name>
</gene>
<name>A0ABU6YNW9_9FABA</name>